<dbReference type="Proteomes" id="UP000325891">
    <property type="component" value="Segment"/>
</dbReference>
<evidence type="ECO:0000313" key="2">
    <source>
        <dbReference type="EMBL" id="QFP96864.1"/>
    </source>
</evidence>
<evidence type="ECO:0000256" key="1">
    <source>
        <dbReference type="SAM" id="MobiDB-lite"/>
    </source>
</evidence>
<keyword evidence="3" id="KW-1185">Reference proteome</keyword>
<feature type="region of interest" description="Disordered" evidence="1">
    <location>
        <begin position="35"/>
        <end position="74"/>
    </location>
</feature>
<organism evidence="2 3">
    <name type="scientific">Gordonia phage Mcklovin</name>
    <dbReference type="NCBI Taxonomy" id="2652881"/>
    <lineage>
        <taxon>Viruses</taxon>
        <taxon>Duplodnaviria</taxon>
        <taxon>Heunggongvirae</taxon>
        <taxon>Uroviricota</taxon>
        <taxon>Caudoviricetes</taxon>
        <taxon>Howevirus</taxon>
        <taxon>Howevirus mcklovin</taxon>
    </lineage>
</organism>
<dbReference type="GeneID" id="77930810"/>
<dbReference type="RefSeq" id="YP_010654956.1">
    <property type="nucleotide sequence ID" value="NC_070818.1"/>
</dbReference>
<dbReference type="EMBL" id="MN428055">
    <property type="protein sequence ID" value="QFP96864.1"/>
    <property type="molecule type" value="Genomic_DNA"/>
</dbReference>
<feature type="compositionally biased region" description="Basic and acidic residues" evidence="1">
    <location>
        <begin position="56"/>
        <end position="66"/>
    </location>
</feature>
<evidence type="ECO:0000313" key="3">
    <source>
        <dbReference type="Proteomes" id="UP000325891"/>
    </source>
</evidence>
<reference evidence="2 3" key="1">
    <citation type="submission" date="2019-09" db="EMBL/GenBank/DDBJ databases">
        <authorList>
            <person name="Silva M.P."/>
            <person name="Gonzalez K."/>
            <person name="Koka A.K."/>
            <person name="Cabrera L."/>
            <person name="Cambron D.A."/>
            <person name="Diaz-Ariza A.M."/>
            <person name="Escobar S.L."/>
            <person name="Gali A.E."/>
            <person name="Garcia A."/>
            <person name="Gonzalez K.S."/>
            <person name="Mejia V.A."/>
            <person name="Morales N.J."/>
            <person name="Puente P.E."/>
            <person name="Ramos S.M."/>
            <person name="Rivera A.M."/>
            <person name="Ruas A.M."/>
            <person name="Ruiz E.O."/>
            <person name="Rustin G.O."/>
            <person name="Santana P.N."/>
            <person name="Alonso A."/>
            <person name="Arias E."/>
            <person name="Boaretto D."/>
            <person name="Casey G.B."/>
            <person name="Fernandez S.D."/>
            <person name="Flores B.C."/>
            <person name="Gonzalez C.A."/>
            <person name="Hernandez L.A."/>
            <person name="Lormand T.I."/>
            <person name="Oro J.D."/>
            <person name="Pineiro L."/>
            <person name="Quintana A.E."/>
            <person name="Solorzano G.E."/>
            <person name="Waikel P.A."/>
            <person name="Dougan K.E."/>
            <person name="Rodriguez-Lanetty M."/>
            <person name="Ball S.L."/>
            <person name="Garlena R.A."/>
            <person name="Russell D.A."/>
            <person name="Pope W.H."/>
            <person name="Jacobs-Sera D."/>
            <person name="Hatfull G.F."/>
        </authorList>
    </citation>
    <scope>NUCLEOTIDE SEQUENCE [LARGE SCALE GENOMIC DNA]</scope>
</reference>
<protein>
    <submittedName>
        <fullName evidence="2">Uncharacterized protein</fullName>
    </submittedName>
</protein>
<dbReference type="KEGG" id="vg:77930810"/>
<gene>
    <name evidence="2" type="primary">15</name>
    <name evidence="2" type="ORF">SEA_MCKLOVIN_15</name>
</gene>
<name>A0A5P8DCY9_9CAUD</name>
<sequence length="102" mass="11163">MDTHRVAKVESAAEAAASAVSAEGCYRDFLIQAAQDRAKPPATRPSAQCGGTERSPGSDRSSEQARGRHRPDRLRLAIARLRQDLQRHVTRRCGPLVRRSSA</sequence>
<proteinExistence type="predicted"/>
<accession>A0A5P8DCY9</accession>